<protein>
    <submittedName>
        <fullName evidence="1">Uncharacterized protein</fullName>
    </submittedName>
</protein>
<evidence type="ECO:0000313" key="2">
    <source>
        <dbReference type="Proteomes" id="UP000664032"/>
    </source>
</evidence>
<proteinExistence type="predicted"/>
<sequence>MAKLPIRQISFDEHNHDGRLVQDPASWAIVEVPVASLVTQVWETIICFPEEVEYLWRVADARGKLGGVKVLYICSRYLMLLGQVANQVFSVRFFGYAPKDQALCKEALISQAIFTQLGIFLMEAVMMLRVFALYNKNPRIKCFLLGIFATSIGLELCGSGDFIRITTSASGCTPKGIKNVSIYYFCAGVMLGQSVLVVAMLIGLILRHRSGKSRTPLVAMLLNQGLATFVLVFALMSSMIISNLFPDLVEGLHSGYAVMLGRFIDFQTCRLVLQMWKLRISETTMVSPQGEDFEPSSSIVLTSVVPESQY</sequence>
<dbReference type="Proteomes" id="UP000664032">
    <property type="component" value="Unassembled WGS sequence"/>
</dbReference>
<comment type="caution">
    <text evidence="1">The sequence shown here is derived from an EMBL/GenBank/DDBJ whole genome shotgun (WGS) entry which is preliminary data.</text>
</comment>
<dbReference type="EMBL" id="JAFIQS020000004">
    <property type="protein sequence ID" value="KAH9483241.1"/>
    <property type="molecule type" value="Genomic_DNA"/>
</dbReference>
<organism evidence="1 2">
    <name type="scientific">Psilocybe cubensis</name>
    <name type="common">Psychedelic mushroom</name>
    <name type="synonym">Stropharia cubensis</name>
    <dbReference type="NCBI Taxonomy" id="181762"/>
    <lineage>
        <taxon>Eukaryota</taxon>
        <taxon>Fungi</taxon>
        <taxon>Dikarya</taxon>
        <taxon>Basidiomycota</taxon>
        <taxon>Agaricomycotina</taxon>
        <taxon>Agaricomycetes</taxon>
        <taxon>Agaricomycetidae</taxon>
        <taxon>Agaricales</taxon>
        <taxon>Agaricineae</taxon>
        <taxon>Strophariaceae</taxon>
        <taxon>Psilocybe</taxon>
    </lineage>
</organism>
<name>A0ACB8H5V8_PSICU</name>
<accession>A0ACB8H5V8</accession>
<reference evidence="1" key="1">
    <citation type="submission" date="2021-10" db="EMBL/GenBank/DDBJ databases">
        <title>Psilocybe cubensis genome.</title>
        <authorList>
            <person name="Mckernan K.J."/>
            <person name="Crawford S."/>
            <person name="Trippe A."/>
            <person name="Kane L.T."/>
            <person name="Mclaughlin S."/>
        </authorList>
    </citation>
    <scope>NUCLEOTIDE SEQUENCE</scope>
    <source>
        <strain evidence="1">MGC-MH-2018</strain>
    </source>
</reference>
<evidence type="ECO:0000313" key="1">
    <source>
        <dbReference type="EMBL" id="KAH9483241.1"/>
    </source>
</evidence>
<keyword evidence="2" id="KW-1185">Reference proteome</keyword>
<gene>
    <name evidence="1" type="ORF">JR316_0005345</name>
</gene>